<proteinExistence type="predicted"/>
<organism evidence="2 3">
    <name type="scientific">Exiguobacterium aurantiacum</name>
    <dbReference type="NCBI Taxonomy" id="33987"/>
    <lineage>
        <taxon>Bacteria</taxon>
        <taxon>Bacillati</taxon>
        <taxon>Bacillota</taxon>
        <taxon>Bacilli</taxon>
        <taxon>Bacillales</taxon>
        <taxon>Bacillales Family XII. Incertae Sedis</taxon>
        <taxon>Exiguobacterium</taxon>
    </lineage>
</organism>
<dbReference type="RefSeq" id="WP_115336767.1">
    <property type="nucleotide sequence ID" value="NZ_UGGP01000003.1"/>
</dbReference>
<dbReference type="SUPFAM" id="SSF47413">
    <property type="entry name" value="lambda repressor-like DNA-binding domains"/>
    <property type="match status" value="1"/>
</dbReference>
<gene>
    <name evidence="2" type="ORF">NCTC13163_03278</name>
</gene>
<dbReference type="Gene3D" id="1.10.260.40">
    <property type="entry name" value="lambda repressor-like DNA-binding domains"/>
    <property type="match status" value="1"/>
</dbReference>
<dbReference type="SMART" id="SM00530">
    <property type="entry name" value="HTH_XRE"/>
    <property type="match status" value="1"/>
</dbReference>
<feature type="domain" description="HTH cro/C1-type" evidence="1">
    <location>
        <begin position="8"/>
        <end position="64"/>
    </location>
</feature>
<evidence type="ECO:0000313" key="2">
    <source>
        <dbReference type="EMBL" id="STO53297.1"/>
    </source>
</evidence>
<dbReference type="AlphaFoldDB" id="A0A377HHF2"/>
<accession>A0A377HHF2</accession>
<dbReference type="Proteomes" id="UP000254060">
    <property type="component" value="Unassembled WGS sequence"/>
</dbReference>
<reference evidence="2 3" key="1">
    <citation type="submission" date="2018-06" db="EMBL/GenBank/DDBJ databases">
        <authorList>
            <consortium name="Pathogen Informatics"/>
            <person name="Doyle S."/>
        </authorList>
    </citation>
    <scope>NUCLEOTIDE SEQUENCE [LARGE SCALE GENOMIC DNA]</scope>
    <source>
        <strain evidence="2 3">NCTC13163</strain>
    </source>
</reference>
<dbReference type="CDD" id="cd00093">
    <property type="entry name" value="HTH_XRE"/>
    <property type="match status" value="1"/>
</dbReference>
<dbReference type="InterPro" id="IPR010982">
    <property type="entry name" value="Lambda_DNA-bd_dom_sf"/>
</dbReference>
<dbReference type="GO" id="GO:0003677">
    <property type="term" value="F:DNA binding"/>
    <property type="evidence" value="ECO:0007669"/>
    <property type="project" value="InterPro"/>
</dbReference>
<dbReference type="PROSITE" id="PS50943">
    <property type="entry name" value="HTH_CROC1"/>
    <property type="match status" value="1"/>
</dbReference>
<protein>
    <submittedName>
        <fullName evidence="2">Helix-turn-helix</fullName>
    </submittedName>
</protein>
<dbReference type="EMBL" id="UGGP01000003">
    <property type="protein sequence ID" value="STO53297.1"/>
    <property type="molecule type" value="Genomic_DNA"/>
</dbReference>
<evidence type="ECO:0000313" key="3">
    <source>
        <dbReference type="Proteomes" id="UP000254060"/>
    </source>
</evidence>
<name>A0A377HHF2_9BACL</name>
<sequence length="162" mass="18793">MYRFGEWLKENRRLSGWSQVELSEKTFGEISQPAISQYEQNRSVPSIADIDHLARAFGHTLATVPWDAIDFGYGAKRSITKLERRRFDLKELPQADSVRTFDGKTYELHGFIGIEKASGEAVQLTKLYYRIRTVVCDAHVLAKRKNPDDELIHVKKRKRVRQ</sequence>
<dbReference type="OrthoDB" id="2909618at2"/>
<dbReference type="Pfam" id="PF01381">
    <property type="entry name" value="HTH_3"/>
    <property type="match status" value="1"/>
</dbReference>
<evidence type="ECO:0000259" key="1">
    <source>
        <dbReference type="PROSITE" id="PS50943"/>
    </source>
</evidence>
<dbReference type="InterPro" id="IPR001387">
    <property type="entry name" value="Cro/C1-type_HTH"/>
</dbReference>